<comment type="similarity">
    <text evidence="1">Belongs to the ROK (NagC/XylR) family.</text>
</comment>
<dbReference type="Proteomes" id="UP000479132">
    <property type="component" value="Unassembled WGS sequence"/>
</dbReference>
<dbReference type="AlphaFoldDB" id="A0A6M1T2V3"/>
<gene>
    <name evidence="2" type="ORF">G3569_08360</name>
</gene>
<proteinExistence type="inferred from homology"/>
<dbReference type="PANTHER" id="PTHR18964">
    <property type="entry name" value="ROK (REPRESSOR, ORF, KINASE) FAMILY"/>
    <property type="match status" value="1"/>
</dbReference>
<dbReference type="Gene3D" id="3.30.420.40">
    <property type="match status" value="2"/>
</dbReference>
<dbReference type="InterPro" id="IPR043129">
    <property type="entry name" value="ATPase_NBD"/>
</dbReference>
<dbReference type="InterPro" id="IPR049874">
    <property type="entry name" value="ROK_cs"/>
</dbReference>
<dbReference type="EMBL" id="JAALLS010000009">
    <property type="protein sequence ID" value="NGP88367.1"/>
    <property type="molecule type" value="Genomic_DNA"/>
</dbReference>
<evidence type="ECO:0000313" key="2">
    <source>
        <dbReference type="EMBL" id="NGP88367.1"/>
    </source>
</evidence>
<evidence type="ECO:0000313" key="3">
    <source>
        <dbReference type="Proteomes" id="UP000479132"/>
    </source>
</evidence>
<dbReference type="PANTHER" id="PTHR18964:SF149">
    <property type="entry name" value="BIFUNCTIONAL UDP-N-ACETYLGLUCOSAMINE 2-EPIMERASE_N-ACETYLMANNOSAMINE KINASE"/>
    <property type="match status" value="1"/>
</dbReference>
<dbReference type="SUPFAM" id="SSF53067">
    <property type="entry name" value="Actin-like ATPase domain"/>
    <property type="match status" value="1"/>
</dbReference>
<sequence length="325" mass="34594">MQDGVVGVDLGGTCTKFGLVSEEGTLLAYNAIPTNSSITYQQFFEQLFDQVKRLNSSLDKRLNLKGIGIGAPTGNSCMGTIESASNLDWDDNVPVVSLLEEYTSLPTVLVNDANASAVGELLYGVARGMENFVSITLGTGLGCGIVANGKLVMGQRGHAGEIGHTTVYYDGRPCTCGRQGCLETYVSAPGMVKTVQQLLSENGRASILRNITPKKMDAKNITDAARADDEIALEAFEYTGKILGLKLADIVACMNPEAIVVSGGLAKAGDLILEPAKENMEAHVLEIFKDEVDILPSSLTEKNAAILGAAASIWQELEKKRTHHV</sequence>
<reference evidence="2 3" key="1">
    <citation type="submission" date="2020-02" db="EMBL/GenBank/DDBJ databases">
        <title>Aliifodinibius halophilus 2W32, complete genome.</title>
        <authorList>
            <person name="Li Y."/>
            <person name="Wu S."/>
        </authorList>
    </citation>
    <scope>NUCLEOTIDE SEQUENCE [LARGE SCALE GENOMIC DNA]</scope>
    <source>
        <strain evidence="2 3">2W32</strain>
    </source>
</reference>
<comment type="caution">
    <text evidence="2">The sequence shown here is derived from an EMBL/GenBank/DDBJ whole genome shotgun (WGS) entry which is preliminary data.</text>
</comment>
<accession>A0A6M1T2V3</accession>
<evidence type="ECO:0000256" key="1">
    <source>
        <dbReference type="ARBA" id="ARBA00006479"/>
    </source>
</evidence>
<dbReference type="InterPro" id="IPR000600">
    <property type="entry name" value="ROK"/>
</dbReference>
<keyword evidence="3" id="KW-1185">Reference proteome</keyword>
<organism evidence="2 3">
    <name type="scientific">Fodinibius halophilus</name>
    <dbReference type="NCBI Taxonomy" id="1736908"/>
    <lineage>
        <taxon>Bacteria</taxon>
        <taxon>Pseudomonadati</taxon>
        <taxon>Balneolota</taxon>
        <taxon>Balneolia</taxon>
        <taxon>Balneolales</taxon>
        <taxon>Balneolaceae</taxon>
        <taxon>Fodinibius</taxon>
    </lineage>
</organism>
<protein>
    <submittedName>
        <fullName evidence="2">ROK family protein</fullName>
    </submittedName>
</protein>
<name>A0A6M1T2V3_9BACT</name>
<dbReference type="Pfam" id="PF00480">
    <property type="entry name" value="ROK"/>
    <property type="match status" value="1"/>
</dbReference>
<dbReference type="RefSeq" id="WP_165268019.1">
    <property type="nucleotide sequence ID" value="NZ_JAALLS010000009.1"/>
</dbReference>
<dbReference type="PROSITE" id="PS01125">
    <property type="entry name" value="ROK"/>
    <property type="match status" value="1"/>
</dbReference>